<dbReference type="PRINTS" id="PR00368">
    <property type="entry name" value="FADPNR"/>
</dbReference>
<accession>A0A6N7XU06</accession>
<dbReference type="InterPro" id="IPR009051">
    <property type="entry name" value="Helical_ferredxn"/>
</dbReference>
<evidence type="ECO:0000259" key="2">
    <source>
        <dbReference type="Pfam" id="PF14691"/>
    </source>
</evidence>
<protein>
    <submittedName>
        <fullName evidence="3">NAD(P)-binding protein</fullName>
    </submittedName>
</protein>
<reference evidence="3 4" key="1">
    <citation type="submission" date="2019-08" db="EMBL/GenBank/DDBJ databases">
        <title>In-depth cultivation of the pig gut microbiome towards novel bacterial diversity and tailored functional studies.</title>
        <authorList>
            <person name="Wylensek D."/>
            <person name="Hitch T.C.A."/>
            <person name="Clavel T."/>
        </authorList>
    </citation>
    <scope>NUCLEOTIDE SEQUENCE [LARGE SCALE GENOMIC DNA]</scope>
    <source>
        <strain evidence="3 4">CA-Schmier-601-WT-1</strain>
    </source>
</reference>
<dbReference type="PRINTS" id="PR00469">
    <property type="entry name" value="PNDRDTASEII"/>
</dbReference>
<feature type="domain" description="FAD/NAD(P)-binding" evidence="1">
    <location>
        <begin position="116"/>
        <end position="394"/>
    </location>
</feature>
<dbReference type="AlphaFoldDB" id="A0A6N7XU06"/>
<evidence type="ECO:0000313" key="4">
    <source>
        <dbReference type="Proteomes" id="UP000469325"/>
    </source>
</evidence>
<dbReference type="SUPFAM" id="SSF51971">
    <property type="entry name" value="Nucleotide-binding domain"/>
    <property type="match status" value="1"/>
</dbReference>
<name>A0A6N7XU06_9ACTN</name>
<dbReference type="SUPFAM" id="SSF46548">
    <property type="entry name" value="alpha-helical ferredoxin"/>
    <property type="match status" value="1"/>
</dbReference>
<comment type="caution">
    <text evidence="3">The sequence shown here is derived from an EMBL/GenBank/DDBJ whole genome shotgun (WGS) entry which is preliminary data.</text>
</comment>
<proteinExistence type="predicted"/>
<sequence length="411" mass="43756">MSLHIVEEANRCLQCRRPLCQEGCPVHTPIPEVIRLFREHDLETAGAILFENNPMSAICSIVCNHGSQCEGHCVQGRRGNPIHFSSIEAYVSESYLGRDMHRIVASKAAPNGRAAAVVGSGPAGMVVAIRLALAGCEVTMFEQKPKIGGVLEYGIPDFRLPKSYVERYRELLVSLGVRIRTATTIGGALKIEDLLRDGYDAVFVGTGAWRARTLGIRGQARGNVFFGIDYLVNPDDCETGRNVAVIGVGNVAMDVARTALRKGARHVTLFSNWGGVSASSDEVEFAELDGAQIEYGLSVVAVDEGGPVFKRSILAEDGSFAGMGDETVHFDADTTIFCVSQVPKNKLLLTTRGLEATDGGTLRVDENGMTTVPGVFGAGDVVTGPKTVVHAVAGAKLAADGMLRYMGISGS</sequence>
<dbReference type="InterPro" id="IPR036188">
    <property type="entry name" value="FAD/NAD-bd_sf"/>
</dbReference>
<dbReference type="Proteomes" id="UP000469325">
    <property type="component" value="Unassembled WGS sequence"/>
</dbReference>
<evidence type="ECO:0000313" key="3">
    <source>
        <dbReference type="EMBL" id="MST73369.1"/>
    </source>
</evidence>
<dbReference type="GO" id="GO:0051536">
    <property type="term" value="F:iron-sulfur cluster binding"/>
    <property type="evidence" value="ECO:0007669"/>
    <property type="project" value="InterPro"/>
</dbReference>
<dbReference type="GO" id="GO:0016491">
    <property type="term" value="F:oxidoreductase activity"/>
    <property type="evidence" value="ECO:0007669"/>
    <property type="project" value="InterPro"/>
</dbReference>
<dbReference type="InterPro" id="IPR028261">
    <property type="entry name" value="DPD_II"/>
</dbReference>
<dbReference type="Gene3D" id="3.50.50.60">
    <property type="entry name" value="FAD/NAD(P)-binding domain"/>
    <property type="match status" value="2"/>
</dbReference>
<keyword evidence="4" id="KW-1185">Reference proteome</keyword>
<dbReference type="RefSeq" id="WP_154436085.1">
    <property type="nucleotide sequence ID" value="NZ_VUNC01000009.1"/>
</dbReference>
<dbReference type="PANTHER" id="PTHR42783">
    <property type="entry name" value="GLUTAMATE SYNTHASE [NADPH] SMALL CHAIN"/>
    <property type="match status" value="1"/>
</dbReference>
<dbReference type="EMBL" id="VUNC01000009">
    <property type="protein sequence ID" value="MST73369.1"/>
    <property type="molecule type" value="Genomic_DNA"/>
</dbReference>
<evidence type="ECO:0000259" key="1">
    <source>
        <dbReference type="Pfam" id="PF07992"/>
    </source>
</evidence>
<gene>
    <name evidence="3" type="ORF">FYJ68_09690</name>
</gene>
<dbReference type="Pfam" id="PF14691">
    <property type="entry name" value="Fer4_20"/>
    <property type="match status" value="1"/>
</dbReference>
<dbReference type="Pfam" id="PF07992">
    <property type="entry name" value="Pyr_redox_2"/>
    <property type="match status" value="1"/>
</dbReference>
<organism evidence="3 4">
    <name type="scientific">Olsenella porci</name>
    <dbReference type="NCBI Taxonomy" id="2652279"/>
    <lineage>
        <taxon>Bacteria</taxon>
        <taxon>Bacillati</taxon>
        <taxon>Actinomycetota</taxon>
        <taxon>Coriobacteriia</taxon>
        <taxon>Coriobacteriales</taxon>
        <taxon>Atopobiaceae</taxon>
        <taxon>Olsenella</taxon>
    </lineage>
</organism>
<dbReference type="Gene3D" id="1.10.1060.10">
    <property type="entry name" value="Alpha-helical ferredoxin"/>
    <property type="match status" value="1"/>
</dbReference>
<feature type="domain" description="Dihydroprymidine dehydrogenase" evidence="2">
    <location>
        <begin position="5"/>
        <end position="94"/>
    </location>
</feature>
<dbReference type="PANTHER" id="PTHR42783:SF3">
    <property type="entry name" value="GLUTAMATE SYNTHASE [NADPH] SMALL CHAIN-RELATED"/>
    <property type="match status" value="1"/>
</dbReference>
<dbReference type="InterPro" id="IPR023753">
    <property type="entry name" value="FAD/NAD-binding_dom"/>
</dbReference>